<comment type="catalytic activity">
    <reaction evidence="10">
        <text>L-threonyl-[protein] + ATP = O-phospho-L-threonyl-[protein] + ADP + H(+)</text>
        <dbReference type="Rhea" id="RHEA:46608"/>
        <dbReference type="Rhea" id="RHEA-COMP:11060"/>
        <dbReference type="Rhea" id="RHEA-COMP:11605"/>
        <dbReference type="ChEBI" id="CHEBI:15378"/>
        <dbReference type="ChEBI" id="CHEBI:30013"/>
        <dbReference type="ChEBI" id="CHEBI:30616"/>
        <dbReference type="ChEBI" id="CHEBI:61977"/>
        <dbReference type="ChEBI" id="CHEBI:456216"/>
        <dbReference type="EC" id="2.7.11.12"/>
    </reaction>
</comment>
<evidence type="ECO:0000259" key="13">
    <source>
        <dbReference type="PROSITE" id="PS50042"/>
    </source>
</evidence>
<feature type="domain" description="Protein kinase" evidence="12">
    <location>
        <begin position="615"/>
        <end position="890"/>
    </location>
</feature>
<dbReference type="SUPFAM" id="SSF51206">
    <property type="entry name" value="cAMP-binding domain-like"/>
    <property type="match status" value="3"/>
</dbReference>
<keyword evidence="9" id="KW-0142">cGMP-binding</keyword>
<feature type="domain" description="Cyclic nucleotide-binding" evidence="13">
    <location>
        <begin position="170"/>
        <end position="208"/>
    </location>
</feature>
<dbReference type="PROSITE" id="PS50011">
    <property type="entry name" value="PROTEIN_KINASE_DOM"/>
    <property type="match status" value="1"/>
</dbReference>
<dbReference type="SMART" id="SM00100">
    <property type="entry name" value="cNMP"/>
    <property type="match status" value="1"/>
</dbReference>
<dbReference type="PROSITE" id="PS50042">
    <property type="entry name" value="CNMP_BINDING_3"/>
    <property type="match status" value="2"/>
</dbReference>
<dbReference type="Pfam" id="PF00069">
    <property type="entry name" value="Pkinase"/>
    <property type="match status" value="1"/>
</dbReference>
<dbReference type="PROSITE" id="PS51285">
    <property type="entry name" value="AGC_KINASE_CTER"/>
    <property type="match status" value="1"/>
</dbReference>
<dbReference type="InterPro" id="IPR000595">
    <property type="entry name" value="cNMP-bd_dom"/>
</dbReference>
<feature type="domain" description="AGC-kinase C-terminal" evidence="14">
    <location>
        <begin position="891"/>
        <end position="949"/>
    </location>
</feature>
<dbReference type="SMART" id="SM00133">
    <property type="entry name" value="S_TK_X"/>
    <property type="match status" value="1"/>
</dbReference>
<evidence type="ECO:0000256" key="4">
    <source>
        <dbReference type="ARBA" id="ARBA00022535"/>
    </source>
</evidence>
<keyword evidence="7" id="KW-0418">Kinase</keyword>
<dbReference type="PANTHER" id="PTHR24353">
    <property type="entry name" value="CYCLIC NUCLEOTIDE-DEPENDENT PROTEIN KINASE"/>
    <property type="match status" value="1"/>
</dbReference>
<dbReference type="EC" id="2.7.11.12" evidence="2"/>
<dbReference type="InterPro" id="IPR000719">
    <property type="entry name" value="Prot_kinase_dom"/>
</dbReference>
<evidence type="ECO:0000256" key="6">
    <source>
        <dbReference type="ARBA" id="ARBA00022741"/>
    </source>
</evidence>
<evidence type="ECO:0000259" key="14">
    <source>
        <dbReference type="PROSITE" id="PS51285"/>
    </source>
</evidence>
<dbReference type="InterPro" id="IPR014710">
    <property type="entry name" value="RmlC-like_jellyroll"/>
</dbReference>
<dbReference type="PANTHER" id="PTHR24353:SF143">
    <property type="entry name" value="PROTEIN KINASE DOMAIN-CONTAINING PROTEIN"/>
    <property type="match status" value="1"/>
</dbReference>
<dbReference type="GO" id="GO:0005524">
    <property type="term" value="F:ATP binding"/>
    <property type="evidence" value="ECO:0007669"/>
    <property type="project" value="UniProtKB-KW"/>
</dbReference>
<accession>A0AAE0F2T4</accession>
<sequence length="949" mass="105300">MGDSRRPRLELDVLGQLSIAAHSQPFSSYAVAASTQKRMPTNFLSSTLSRHPFFTFPKQVIHEIVLSATCIEVRDGVEIFREGESWGDKAYILRRGTCRRFGEIDPEDKYKPKFVDLNYNRGPGINRQSSVTGSVTGLPVSNKESVLANPHTLADADQEELLESEDRDLLTEGALFGIKGLVYTCRRNYTVRSVGKVELWVLTQDAFQSHRRLHHSELFSERLRSVQANQALADMPERLQSQLTEVLERKTYKQGETVIKAGLLDEHLYIIARGECAKQEGSREVARLEKGGSFGQNAVKRNNRRRRTSVVAASPSVQCDALARESLEAVVGSPAEVWKLTAIRSIPQLACCTDWEINRLVARLEVVLFKQGDVVFEKDQTAGCVYLLEEGEVQARSGRVIETQEKAPSLDTADTPRSALLNLVGADELKYEVKGAVIGQASLTRPGLTYTGLQVVSAQAKLLKLPIEAANSLWMSANGSLELMQKKWLLSVCRTVPHLSAISAEGLSRFAGALQMRVRSDGEEADPQTKTFVIVALGTIEVQDEIGAVCEEIGRGQFTGAEALTAESPPSAFRLASRGMVVTFEMPQAAALEILGSCEKERSAEALQIKCMADVEVVSVIGTGSLSKVVLACCRDERRSSPSNPWGAPSSTARVLAVKCLAKQQLLHQGAMQSVWREKALMQSCSSPFIVQMHSTFQDETNLYIVMEPLLGGDVHTLSRSRDPAPMLERKVKFLAACTTLALEYLHDKNICHRDVKPGNILIDTNGYCKLGDLGCATRLLPGRRSFSFRGTLDFMAPEVLEGVGHDCAVDWWALGMTIYYLLTGRMAYTTKSEVFRATRASKVEGRLKLPEWVSDDCKDLLKQLLRRSPCKRIGNLRGGVYDIRRHPWFALTDWDGLLARTIPSPWVPELSGSTDVRYFNEFDEHMAEPFDKHSGFIPMPEMNSFDNF</sequence>
<proteinExistence type="inferred from homology"/>
<dbReference type="SMART" id="SM00220">
    <property type="entry name" value="S_TKc"/>
    <property type="match status" value="1"/>
</dbReference>
<keyword evidence="16" id="KW-1185">Reference proteome</keyword>
<evidence type="ECO:0000259" key="12">
    <source>
        <dbReference type="PROSITE" id="PS50011"/>
    </source>
</evidence>
<dbReference type="CDD" id="cd00038">
    <property type="entry name" value="CAP_ED"/>
    <property type="match status" value="2"/>
</dbReference>
<keyword evidence="8" id="KW-0067">ATP-binding</keyword>
<evidence type="ECO:0000256" key="9">
    <source>
        <dbReference type="ARBA" id="ARBA00022992"/>
    </source>
</evidence>
<dbReference type="InterPro" id="IPR008271">
    <property type="entry name" value="Ser/Thr_kinase_AS"/>
</dbReference>
<evidence type="ECO:0000256" key="11">
    <source>
        <dbReference type="ARBA" id="ARBA00047462"/>
    </source>
</evidence>
<keyword evidence="5" id="KW-0808">Transferase</keyword>
<comment type="similarity">
    <text evidence="1">Belongs to the protein kinase superfamily. AGC Ser/Thr protein kinase family. cGMP subfamily.</text>
</comment>
<evidence type="ECO:0000256" key="3">
    <source>
        <dbReference type="ARBA" id="ARBA00022527"/>
    </source>
</evidence>
<dbReference type="GO" id="GO:0030553">
    <property type="term" value="F:cGMP binding"/>
    <property type="evidence" value="ECO:0007669"/>
    <property type="project" value="UniProtKB-KW"/>
</dbReference>
<evidence type="ECO:0000256" key="5">
    <source>
        <dbReference type="ARBA" id="ARBA00022679"/>
    </source>
</evidence>
<evidence type="ECO:0000256" key="7">
    <source>
        <dbReference type="ARBA" id="ARBA00022777"/>
    </source>
</evidence>
<dbReference type="InterPro" id="IPR018490">
    <property type="entry name" value="cNMP-bd_dom_sf"/>
</dbReference>
<protein>
    <recommendedName>
        <fullName evidence="2">cGMP-dependent protein kinase</fullName>
        <ecNumber evidence="2">2.7.11.12</ecNumber>
    </recommendedName>
</protein>
<evidence type="ECO:0000313" key="16">
    <source>
        <dbReference type="Proteomes" id="UP001190700"/>
    </source>
</evidence>
<reference evidence="15 16" key="1">
    <citation type="journal article" date="2015" name="Genome Biol. Evol.">
        <title>Comparative Genomics of a Bacterivorous Green Alga Reveals Evolutionary Causalities and Consequences of Phago-Mixotrophic Mode of Nutrition.</title>
        <authorList>
            <person name="Burns J.A."/>
            <person name="Paasch A."/>
            <person name="Narechania A."/>
            <person name="Kim E."/>
        </authorList>
    </citation>
    <scope>NUCLEOTIDE SEQUENCE [LARGE SCALE GENOMIC DNA]</scope>
    <source>
        <strain evidence="15 16">PLY_AMNH</strain>
    </source>
</reference>
<dbReference type="Gene3D" id="2.60.120.10">
    <property type="entry name" value="Jelly Rolls"/>
    <property type="match status" value="3"/>
</dbReference>
<organism evidence="15 16">
    <name type="scientific">Cymbomonas tetramitiformis</name>
    <dbReference type="NCBI Taxonomy" id="36881"/>
    <lineage>
        <taxon>Eukaryota</taxon>
        <taxon>Viridiplantae</taxon>
        <taxon>Chlorophyta</taxon>
        <taxon>Pyramimonadophyceae</taxon>
        <taxon>Pyramimonadales</taxon>
        <taxon>Pyramimonadaceae</taxon>
        <taxon>Cymbomonas</taxon>
    </lineage>
</organism>
<comment type="catalytic activity">
    <reaction evidence="11">
        <text>L-seryl-[protein] + ATP = O-phospho-L-seryl-[protein] + ADP + H(+)</text>
        <dbReference type="Rhea" id="RHEA:17989"/>
        <dbReference type="Rhea" id="RHEA-COMP:9863"/>
        <dbReference type="Rhea" id="RHEA-COMP:11604"/>
        <dbReference type="ChEBI" id="CHEBI:15378"/>
        <dbReference type="ChEBI" id="CHEBI:29999"/>
        <dbReference type="ChEBI" id="CHEBI:30616"/>
        <dbReference type="ChEBI" id="CHEBI:83421"/>
        <dbReference type="ChEBI" id="CHEBI:456216"/>
        <dbReference type="EC" id="2.7.11.12"/>
    </reaction>
</comment>
<comment type="caution">
    <text evidence="15">The sequence shown here is derived from an EMBL/GenBank/DDBJ whole genome shotgun (WGS) entry which is preliminary data.</text>
</comment>
<keyword evidence="3" id="KW-0723">Serine/threonine-protein kinase</keyword>
<dbReference type="GO" id="GO:0004692">
    <property type="term" value="F:cGMP-dependent protein kinase activity"/>
    <property type="evidence" value="ECO:0007669"/>
    <property type="project" value="UniProtKB-EC"/>
</dbReference>
<feature type="domain" description="Cyclic nucleotide-binding" evidence="13">
    <location>
        <begin position="231"/>
        <end position="332"/>
    </location>
</feature>
<evidence type="ECO:0000256" key="8">
    <source>
        <dbReference type="ARBA" id="ARBA00022840"/>
    </source>
</evidence>
<dbReference type="Gene3D" id="3.30.200.20">
    <property type="entry name" value="Phosphorylase Kinase, domain 1"/>
    <property type="match status" value="1"/>
</dbReference>
<dbReference type="GO" id="GO:0005952">
    <property type="term" value="C:cAMP-dependent protein kinase complex"/>
    <property type="evidence" value="ECO:0007669"/>
    <property type="project" value="TreeGrafter"/>
</dbReference>
<gene>
    <name evidence="15" type="ORF">CYMTET_41285</name>
</gene>
<dbReference type="SUPFAM" id="SSF56112">
    <property type="entry name" value="Protein kinase-like (PK-like)"/>
    <property type="match status" value="1"/>
</dbReference>
<name>A0AAE0F2T4_9CHLO</name>
<dbReference type="AlphaFoldDB" id="A0AAE0F2T4"/>
<evidence type="ECO:0000256" key="2">
    <source>
        <dbReference type="ARBA" id="ARBA00012428"/>
    </source>
</evidence>
<evidence type="ECO:0000313" key="15">
    <source>
        <dbReference type="EMBL" id="KAK3249277.1"/>
    </source>
</evidence>
<dbReference type="PROSITE" id="PS00108">
    <property type="entry name" value="PROTEIN_KINASE_ST"/>
    <property type="match status" value="1"/>
</dbReference>
<evidence type="ECO:0000256" key="10">
    <source>
        <dbReference type="ARBA" id="ARBA00047298"/>
    </source>
</evidence>
<dbReference type="InterPro" id="IPR000961">
    <property type="entry name" value="AGC-kinase_C"/>
</dbReference>
<keyword evidence="4" id="KW-0140">cGMP</keyword>
<evidence type="ECO:0000256" key="1">
    <source>
        <dbReference type="ARBA" id="ARBA00006352"/>
    </source>
</evidence>
<keyword evidence="6" id="KW-0547">Nucleotide-binding</keyword>
<dbReference type="Pfam" id="PF00027">
    <property type="entry name" value="cNMP_binding"/>
    <property type="match status" value="1"/>
</dbReference>
<dbReference type="Gene3D" id="1.10.510.10">
    <property type="entry name" value="Transferase(Phosphotransferase) domain 1"/>
    <property type="match status" value="1"/>
</dbReference>
<dbReference type="Proteomes" id="UP001190700">
    <property type="component" value="Unassembled WGS sequence"/>
</dbReference>
<dbReference type="GO" id="GO:0004691">
    <property type="term" value="F:cAMP-dependent protein kinase activity"/>
    <property type="evidence" value="ECO:0007669"/>
    <property type="project" value="TreeGrafter"/>
</dbReference>
<dbReference type="InterPro" id="IPR011009">
    <property type="entry name" value="Kinase-like_dom_sf"/>
</dbReference>
<dbReference type="EMBL" id="LGRX02027477">
    <property type="protein sequence ID" value="KAK3249277.1"/>
    <property type="molecule type" value="Genomic_DNA"/>
</dbReference>